<dbReference type="GO" id="GO:0004601">
    <property type="term" value="F:peroxidase activity"/>
    <property type="evidence" value="ECO:0007669"/>
    <property type="project" value="UniProtKB-KW"/>
</dbReference>
<organism evidence="7">
    <name type="scientific">Onchocerca flexuosa</name>
    <dbReference type="NCBI Taxonomy" id="387005"/>
    <lineage>
        <taxon>Eukaryota</taxon>
        <taxon>Metazoa</taxon>
        <taxon>Ecdysozoa</taxon>
        <taxon>Nematoda</taxon>
        <taxon>Chromadorea</taxon>
        <taxon>Rhabditida</taxon>
        <taxon>Spirurina</taxon>
        <taxon>Spiruromorpha</taxon>
        <taxon>Filarioidea</taxon>
        <taxon>Onchocercidae</taxon>
        <taxon>Onchocerca</taxon>
    </lineage>
</organism>
<dbReference type="EMBL" id="UZAJ01007083">
    <property type="protein sequence ID" value="VDO48977.1"/>
    <property type="molecule type" value="Genomic_DNA"/>
</dbReference>
<dbReference type="STRING" id="387005.A0A183HHS3"/>
<keyword evidence="3" id="KW-0575">Peroxidase</keyword>
<reference evidence="7" key="1">
    <citation type="submission" date="2016-06" db="UniProtKB">
        <authorList>
            <consortium name="WormBaseParasite"/>
        </authorList>
    </citation>
    <scope>IDENTIFICATION</scope>
</reference>
<dbReference type="GO" id="GO:0005576">
    <property type="term" value="C:extracellular region"/>
    <property type="evidence" value="ECO:0007669"/>
    <property type="project" value="UniProtKB-SubCell"/>
</dbReference>
<evidence type="ECO:0000313" key="7">
    <source>
        <dbReference type="WBParaSite" id="OFLC_0000703401-mRNA-1"/>
    </source>
</evidence>
<evidence type="ECO:0000256" key="4">
    <source>
        <dbReference type="ARBA" id="ARBA00023180"/>
    </source>
</evidence>
<comment type="subcellular location">
    <subcellularLocation>
        <location evidence="1">Secreted</location>
    </subcellularLocation>
</comment>
<dbReference type="PANTHER" id="PTHR11475:SF4">
    <property type="entry name" value="CHORION PEROXIDASE"/>
    <property type="match status" value="1"/>
</dbReference>
<dbReference type="Proteomes" id="UP000267606">
    <property type="component" value="Unassembled WGS sequence"/>
</dbReference>
<protein>
    <submittedName>
        <fullName evidence="7">Peptidase_M13 domain-containing protein</fullName>
    </submittedName>
</protein>
<reference evidence="5 6" key="2">
    <citation type="submission" date="2018-11" db="EMBL/GenBank/DDBJ databases">
        <authorList>
            <consortium name="Pathogen Informatics"/>
        </authorList>
    </citation>
    <scope>NUCLEOTIDE SEQUENCE [LARGE SCALE GENOMIC DNA]</scope>
</reference>
<keyword evidence="2" id="KW-0964">Secreted</keyword>
<keyword evidence="6" id="KW-1185">Reference proteome</keyword>
<dbReference type="Gene3D" id="1.10.640.10">
    <property type="entry name" value="Haem peroxidase domain superfamily, animal type"/>
    <property type="match status" value="1"/>
</dbReference>
<dbReference type="PANTHER" id="PTHR11475">
    <property type="entry name" value="OXIDASE/PEROXIDASE"/>
    <property type="match status" value="1"/>
</dbReference>
<dbReference type="InterPro" id="IPR037120">
    <property type="entry name" value="Haem_peroxidase_sf_animal"/>
</dbReference>
<dbReference type="InterPro" id="IPR019791">
    <property type="entry name" value="Haem_peroxidase_animal"/>
</dbReference>
<evidence type="ECO:0000313" key="5">
    <source>
        <dbReference type="EMBL" id="VDO48977.1"/>
    </source>
</evidence>
<dbReference type="WBParaSite" id="OFLC_0000703401-mRNA-1">
    <property type="protein sequence ID" value="OFLC_0000703401-mRNA-1"/>
    <property type="gene ID" value="OFLC_0000703401"/>
</dbReference>
<dbReference type="SUPFAM" id="SSF48113">
    <property type="entry name" value="Heme-dependent peroxidases"/>
    <property type="match status" value="1"/>
</dbReference>
<name>A0A183HHS3_9BILA</name>
<evidence type="ECO:0000256" key="2">
    <source>
        <dbReference type="ARBA" id="ARBA00022525"/>
    </source>
</evidence>
<evidence type="ECO:0000256" key="3">
    <source>
        <dbReference type="ARBA" id="ARBA00022559"/>
    </source>
</evidence>
<dbReference type="InterPro" id="IPR010255">
    <property type="entry name" value="Haem_peroxidase_sf"/>
</dbReference>
<dbReference type="AlphaFoldDB" id="A0A183HHS3"/>
<keyword evidence="4" id="KW-0325">Glycoprotein</keyword>
<keyword evidence="3" id="KW-0560">Oxidoreductase</keyword>
<evidence type="ECO:0000256" key="1">
    <source>
        <dbReference type="ARBA" id="ARBA00004613"/>
    </source>
</evidence>
<gene>
    <name evidence="5" type="ORF">OFLC_LOCUS7036</name>
</gene>
<accession>A0A183HHS3</accession>
<sequence>MFFDELQAINPHWSDEQLYQESRRIVIAQLQHITFNEFLPILIGKENWSKFKLQLQSSGYSTKYNSNVDPTVINTYAAAAGQFFFTMFGKHPTLYKDDSIKILKRPLNEYFNDPGSLFSTDQIRGILRLVVF</sequence>
<evidence type="ECO:0000313" key="6">
    <source>
        <dbReference type="Proteomes" id="UP000267606"/>
    </source>
</evidence>
<proteinExistence type="predicted"/>
<dbReference type="Pfam" id="PF03098">
    <property type="entry name" value="An_peroxidase"/>
    <property type="match status" value="1"/>
</dbReference>
<dbReference type="GO" id="GO:0020037">
    <property type="term" value="F:heme binding"/>
    <property type="evidence" value="ECO:0007669"/>
    <property type="project" value="InterPro"/>
</dbReference>
<dbReference type="GO" id="GO:0006979">
    <property type="term" value="P:response to oxidative stress"/>
    <property type="evidence" value="ECO:0007669"/>
    <property type="project" value="InterPro"/>
</dbReference>
<dbReference type="PROSITE" id="PS50292">
    <property type="entry name" value="PEROXIDASE_3"/>
    <property type="match status" value="1"/>
</dbReference>